<keyword evidence="2" id="KW-1185">Reference proteome</keyword>
<evidence type="ECO:0008006" key="3">
    <source>
        <dbReference type="Google" id="ProtNLM"/>
    </source>
</evidence>
<gene>
    <name evidence="1" type="ORF">E0E05_13040</name>
</gene>
<accession>A0A4P6V3X0</accession>
<dbReference type="PANTHER" id="PTHR40266:SF2">
    <property type="entry name" value="TOXIN HIGB-1"/>
    <property type="match status" value="1"/>
</dbReference>
<dbReference type="Pfam" id="PF05015">
    <property type="entry name" value="HigB-like_toxin"/>
    <property type="match status" value="1"/>
</dbReference>
<name>A0A4P6V3X0_9HYPH</name>
<protein>
    <recommendedName>
        <fullName evidence="3">Plasmid maintenance system killer protein</fullName>
    </recommendedName>
</protein>
<dbReference type="Proteomes" id="UP000293719">
    <property type="component" value="Chromosome"/>
</dbReference>
<dbReference type="OrthoDB" id="9801102at2"/>
<dbReference type="RefSeq" id="WP_131617112.1">
    <property type="nucleotide sequence ID" value="NZ_CP036532.1"/>
</dbReference>
<proteinExistence type="predicted"/>
<dbReference type="InterPro" id="IPR007711">
    <property type="entry name" value="HigB-1"/>
</dbReference>
<dbReference type="InterPro" id="IPR035093">
    <property type="entry name" value="RelE/ParE_toxin_dom_sf"/>
</dbReference>
<organism evidence="1 2">
    <name type="scientific">Roseitalea porphyridii</name>
    <dbReference type="NCBI Taxonomy" id="1852022"/>
    <lineage>
        <taxon>Bacteria</taxon>
        <taxon>Pseudomonadati</taxon>
        <taxon>Pseudomonadota</taxon>
        <taxon>Alphaproteobacteria</taxon>
        <taxon>Hyphomicrobiales</taxon>
        <taxon>Ahrensiaceae</taxon>
        <taxon>Roseitalea</taxon>
    </lineage>
</organism>
<evidence type="ECO:0000313" key="1">
    <source>
        <dbReference type="EMBL" id="QBK31449.1"/>
    </source>
</evidence>
<dbReference type="GeneID" id="90768228"/>
<dbReference type="PANTHER" id="PTHR40266">
    <property type="entry name" value="TOXIN HIGB-1"/>
    <property type="match status" value="1"/>
</dbReference>
<sequence>MIRSIRHKALRAYWIEGRTRGLNAEWLTRSAVILDALDSAVSPEDMDIPGLRFHRLKREMADRFSVRLTGNWRVTFAWSEQDAIDIDIEDYH</sequence>
<dbReference type="Gene3D" id="3.30.2310.20">
    <property type="entry name" value="RelE-like"/>
    <property type="match status" value="1"/>
</dbReference>
<dbReference type="AlphaFoldDB" id="A0A4P6V3X0"/>
<reference evidence="1 2" key="1">
    <citation type="journal article" date="2017" name="Int. J. Syst. Evol. Microbiol.">
        <title>Roseitalea porphyridii gen. nov., sp. nov., isolated from a red alga, and reclassification of Hoeflea suaedae Chung et al. 2013 as Pseudohoeflea suaedae gen. nov., comb. nov.</title>
        <authorList>
            <person name="Hyeon J.W."/>
            <person name="Jeong S.E."/>
            <person name="Baek K."/>
            <person name="Jeon C.O."/>
        </authorList>
    </citation>
    <scope>NUCLEOTIDE SEQUENCE [LARGE SCALE GENOMIC DNA]</scope>
    <source>
        <strain evidence="1 2">MA7-20</strain>
    </source>
</reference>
<dbReference type="EMBL" id="CP036532">
    <property type="protein sequence ID" value="QBK31449.1"/>
    <property type="molecule type" value="Genomic_DNA"/>
</dbReference>
<dbReference type="SUPFAM" id="SSF143011">
    <property type="entry name" value="RelE-like"/>
    <property type="match status" value="1"/>
</dbReference>
<dbReference type="KEGG" id="rpod:E0E05_13040"/>
<evidence type="ECO:0000313" key="2">
    <source>
        <dbReference type="Proteomes" id="UP000293719"/>
    </source>
</evidence>